<sequence>MEPFIKPFHYNFIRGQVDLLTHQLTTVHDADVLEAVIYSAAQKIFDLLPVLTAEQEELLMHIRTAQAESDLIQYLEQLRPYVQPFPPISESQLRELFKKTKKLRIPPLQSIDFLKTTYVSWNDTGNKKKFLVYRLDGEWVGIESTYLPTIQKGICTICHQYSDVTLVSARTRQSADHYRAVGNYMCIDSDHCNEQVTDPSSLEKLLAKMK</sequence>
<accession>A0ABT6R570</accession>
<dbReference type="InterPro" id="IPR010841">
    <property type="entry name" value="EF-G-binding_N"/>
</dbReference>
<protein>
    <submittedName>
        <fullName evidence="3">FusB/FusC family EF-G-binding protein</fullName>
    </submittedName>
</protein>
<dbReference type="RefSeq" id="WP_282356552.1">
    <property type="nucleotide sequence ID" value="NZ_JASBQV010000015.1"/>
</dbReference>
<proteinExistence type="predicted"/>
<dbReference type="Proteomes" id="UP001243286">
    <property type="component" value="Unassembled WGS sequence"/>
</dbReference>
<gene>
    <name evidence="3" type="ORF">QK289_10425</name>
</gene>
<dbReference type="EMBL" id="JASBQV010000015">
    <property type="protein sequence ID" value="MDI3235424.1"/>
    <property type="molecule type" value="Genomic_DNA"/>
</dbReference>
<organism evidence="3 4">
    <name type="scientific">Exiguobacterium antarcticum</name>
    <dbReference type="NCBI Taxonomy" id="132920"/>
    <lineage>
        <taxon>Bacteria</taxon>
        <taxon>Bacillati</taxon>
        <taxon>Bacillota</taxon>
        <taxon>Bacilli</taxon>
        <taxon>Bacillales</taxon>
        <taxon>Bacillales Family XII. Incertae Sedis</taxon>
        <taxon>Exiguobacterium</taxon>
    </lineage>
</organism>
<reference evidence="3 4" key="1">
    <citation type="submission" date="2023-04" db="EMBL/GenBank/DDBJ databases">
        <title>Antarctic isolates genomes.</title>
        <authorList>
            <person name="Dimov S.G."/>
        </authorList>
    </citation>
    <scope>NUCLEOTIDE SEQUENCE [LARGE SCALE GENOMIC DNA]</scope>
    <source>
        <strain evidence="3 4">AL19</strain>
    </source>
</reference>
<dbReference type="InterPro" id="IPR032330">
    <property type="entry name" value="EF-G-binding_C"/>
</dbReference>
<dbReference type="InterPro" id="IPR038344">
    <property type="entry name" value="EF-G_N_sf"/>
</dbReference>
<evidence type="ECO:0000313" key="3">
    <source>
        <dbReference type="EMBL" id="MDI3235424.1"/>
    </source>
</evidence>
<dbReference type="CDD" id="cd16342">
    <property type="entry name" value="FusC_FusB"/>
    <property type="match status" value="1"/>
</dbReference>
<dbReference type="Gene3D" id="1.20.1280.250">
    <property type="match status" value="1"/>
</dbReference>
<evidence type="ECO:0000259" key="1">
    <source>
        <dbReference type="Pfam" id="PF07299"/>
    </source>
</evidence>
<evidence type="ECO:0000313" key="4">
    <source>
        <dbReference type="Proteomes" id="UP001243286"/>
    </source>
</evidence>
<keyword evidence="4" id="KW-1185">Reference proteome</keyword>
<feature type="domain" description="Elongation factor G-binding protein N-terminal" evidence="1">
    <location>
        <begin position="4"/>
        <end position="86"/>
    </location>
</feature>
<evidence type="ECO:0000259" key="2">
    <source>
        <dbReference type="Pfam" id="PF16571"/>
    </source>
</evidence>
<dbReference type="Pfam" id="PF16571">
    <property type="entry name" value="FBP_C"/>
    <property type="match status" value="1"/>
</dbReference>
<dbReference type="Pfam" id="PF07299">
    <property type="entry name" value="EF-G-binding_N"/>
    <property type="match status" value="1"/>
</dbReference>
<name>A0ABT6R570_9BACL</name>
<feature type="domain" description="Elongation factor G-binding protein C-terminal treble-clef zinc-finger" evidence="2">
    <location>
        <begin position="100"/>
        <end position="200"/>
    </location>
</feature>
<comment type="caution">
    <text evidence="3">The sequence shown here is derived from an EMBL/GenBank/DDBJ whole genome shotgun (WGS) entry which is preliminary data.</text>
</comment>